<dbReference type="Proteomes" id="UP000234789">
    <property type="component" value="Unassembled WGS sequence"/>
</dbReference>
<dbReference type="SUPFAM" id="SSF51182">
    <property type="entry name" value="RmlC-like cupins"/>
    <property type="match status" value="1"/>
</dbReference>
<protein>
    <submittedName>
        <fullName evidence="5">Transcriptional regulator, AraC family</fullName>
    </submittedName>
</protein>
<evidence type="ECO:0000256" key="1">
    <source>
        <dbReference type="ARBA" id="ARBA00023015"/>
    </source>
</evidence>
<name>A0A2N5MZX7_9BACL</name>
<dbReference type="InterPro" id="IPR020449">
    <property type="entry name" value="Tscrpt_reg_AraC-type_HTH"/>
</dbReference>
<proteinExistence type="predicted"/>
<comment type="caution">
    <text evidence="5">The sequence shown here is derived from an EMBL/GenBank/DDBJ whole genome shotgun (WGS) entry which is preliminary data.</text>
</comment>
<dbReference type="PANTHER" id="PTHR46796">
    <property type="entry name" value="HTH-TYPE TRANSCRIPTIONAL ACTIVATOR RHAS-RELATED"/>
    <property type="match status" value="1"/>
</dbReference>
<dbReference type="Pfam" id="PF12833">
    <property type="entry name" value="HTH_18"/>
    <property type="match status" value="1"/>
</dbReference>
<dbReference type="GO" id="GO:0003700">
    <property type="term" value="F:DNA-binding transcription factor activity"/>
    <property type="evidence" value="ECO:0007669"/>
    <property type="project" value="InterPro"/>
</dbReference>
<keyword evidence="3" id="KW-0804">Transcription</keyword>
<dbReference type="InterPro" id="IPR003313">
    <property type="entry name" value="AraC-bd"/>
</dbReference>
<dbReference type="PANTHER" id="PTHR46796:SF6">
    <property type="entry name" value="ARAC SUBFAMILY"/>
    <property type="match status" value="1"/>
</dbReference>
<keyword evidence="6" id="KW-1185">Reference proteome</keyword>
<dbReference type="InterPro" id="IPR018062">
    <property type="entry name" value="HTH_AraC-typ_CS"/>
</dbReference>
<dbReference type="PROSITE" id="PS01124">
    <property type="entry name" value="HTH_ARAC_FAMILY_2"/>
    <property type="match status" value="1"/>
</dbReference>
<reference evidence="5 6" key="1">
    <citation type="submission" date="2017-05" db="EMBL/GenBank/DDBJ databases">
        <title>Functional genome analysis of Paenibacillus pasadenensis strain R16: insights on endophytic life style and antifungal activity.</title>
        <authorList>
            <person name="Passera A."/>
            <person name="Marcolungo L."/>
            <person name="Casati P."/>
            <person name="Brasca M."/>
            <person name="Quaglino F."/>
            <person name="Delledonne M."/>
        </authorList>
    </citation>
    <scope>NUCLEOTIDE SEQUENCE [LARGE SCALE GENOMIC DNA]</scope>
    <source>
        <strain evidence="5 6">R16</strain>
    </source>
</reference>
<dbReference type="InterPro" id="IPR011051">
    <property type="entry name" value="RmlC_Cupin_sf"/>
</dbReference>
<dbReference type="Gene3D" id="1.10.10.60">
    <property type="entry name" value="Homeodomain-like"/>
    <property type="match status" value="2"/>
</dbReference>
<keyword evidence="2" id="KW-0238">DNA-binding</keyword>
<accession>A0A2N5MZX7</accession>
<keyword evidence="1" id="KW-0805">Transcription regulation</keyword>
<dbReference type="CDD" id="cd02208">
    <property type="entry name" value="cupin_RmlC-like"/>
    <property type="match status" value="1"/>
</dbReference>
<dbReference type="Gene3D" id="2.60.120.10">
    <property type="entry name" value="Jelly Rolls"/>
    <property type="match status" value="1"/>
</dbReference>
<evidence type="ECO:0000313" key="6">
    <source>
        <dbReference type="Proteomes" id="UP000234789"/>
    </source>
</evidence>
<dbReference type="PRINTS" id="PR00032">
    <property type="entry name" value="HTHARAC"/>
</dbReference>
<dbReference type="Pfam" id="PF02311">
    <property type="entry name" value="AraC_binding"/>
    <property type="match status" value="1"/>
</dbReference>
<organism evidence="5 6">
    <name type="scientific">Paenibacillus pasadenensis</name>
    <dbReference type="NCBI Taxonomy" id="217090"/>
    <lineage>
        <taxon>Bacteria</taxon>
        <taxon>Bacillati</taxon>
        <taxon>Bacillota</taxon>
        <taxon>Bacilli</taxon>
        <taxon>Bacillales</taxon>
        <taxon>Paenibacillaceae</taxon>
        <taxon>Paenibacillus</taxon>
    </lineage>
</organism>
<evidence type="ECO:0000313" key="5">
    <source>
        <dbReference type="EMBL" id="PLT43641.1"/>
    </source>
</evidence>
<gene>
    <name evidence="5" type="ORF">B8V81_2072</name>
</gene>
<feature type="domain" description="HTH araC/xylS-type" evidence="4">
    <location>
        <begin position="154"/>
        <end position="252"/>
    </location>
</feature>
<evidence type="ECO:0000256" key="2">
    <source>
        <dbReference type="ARBA" id="ARBA00023125"/>
    </source>
</evidence>
<dbReference type="EMBL" id="NFEZ01000004">
    <property type="protein sequence ID" value="PLT43641.1"/>
    <property type="molecule type" value="Genomic_DNA"/>
</dbReference>
<dbReference type="InterPro" id="IPR014710">
    <property type="entry name" value="RmlC-like_jellyroll"/>
</dbReference>
<dbReference type="PROSITE" id="PS00041">
    <property type="entry name" value="HTH_ARAC_FAMILY_1"/>
    <property type="match status" value="1"/>
</dbReference>
<evidence type="ECO:0000256" key="3">
    <source>
        <dbReference type="ARBA" id="ARBA00023163"/>
    </source>
</evidence>
<dbReference type="GO" id="GO:0043565">
    <property type="term" value="F:sequence-specific DNA binding"/>
    <property type="evidence" value="ECO:0007669"/>
    <property type="project" value="InterPro"/>
</dbReference>
<sequence length="253" mass="28416">MRVIAQTVFLFQAAHEAGSSVGMHQHGCCELVYYASGSGTTRIHDVAYRYGPGSFAVIRPGTPHDEKRAADTSVVCVGFQLPDRQLPAPQEGLYQDAPERPLGRRLEGMLDELAGKRAHYALQLDLELSSLLIQLVRKQRDPAAAVADSGHWLAFALHYIDEHYREPIRLEQLAAMSGYSYHHFRHCFKQRFAVPPLAYVLGKRLDEARRLLLHADLSVLEIALHCGFSSDAQLCAMFKRRFGMTPGQFRRSV</sequence>
<dbReference type="InterPro" id="IPR009057">
    <property type="entry name" value="Homeodomain-like_sf"/>
</dbReference>
<dbReference type="AlphaFoldDB" id="A0A2N5MZX7"/>
<dbReference type="SUPFAM" id="SSF46689">
    <property type="entry name" value="Homeodomain-like"/>
    <property type="match status" value="2"/>
</dbReference>
<dbReference type="SMART" id="SM00342">
    <property type="entry name" value="HTH_ARAC"/>
    <property type="match status" value="1"/>
</dbReference>
<dbReference type="InterPro" id="IPR050204">
    <property type="entry name" value="AraC_XylS_family_regulators"/>
</dbReference>
<dbReference type="OrthoDB" id="2631408at2"/>
<dbReference type="InterPro" id="IPR018060">
    <property type="entry name" value="HTH_AraC"/>
</dbReference>
<evidence type="ECO:0000259" key="4">
    <source>
        <dbReference type="PROSITE" id="PS01124"/>
    </source>
</evidence>